<keyword evidence="4" id="KW-1185">Reference proteome</keyword>
<dbReference type="Pfam" id="PF00903">
    <property type="entry name" value="Glyoxalase"/>
    <property type="match status" value="1"/>
</dbReference>
<dbReference type="PROSITE" id="PS51819">
    <property type="entry name" value="VOC"/>
    <property type="match status" value="1"/>
</dbReference>
<protein>
    <submittedName>
        <fullName evidence="3">Glyoxalase family protein</fullName>
    </submittedName>
</protein>
<reference evidence="3" key="1">
    <citation type="submission" date="2010-06" db="EMBL/GenBank/DDBJ databases">
        <authorList>
            <person name="Muzny D."/>
            <person name="Qin X."/>
            <person name="Buhay C."/>
            <person name="Dugan-Rocha S."/>
            <person name="Ding Y."/>
            <person name="Chen G."/>
            <person name="Hawes A."/>
            <person name="Holder M."/>
            <person name="Jhangiani S."/>
            <person name="Johnson A."/>
            <person name="Khan Z."/>
            <person name="Li Z."/>
            <person name="Liu W."/>
            <person name="Liu X."/>
            <person name="Perez L."/>
            <person name="Shen H."/>
            <person name="Wang Q."/>
            <person name="Watt J."/>
            <person name="Xi L."/>
            <person name="Xin Y."/>
            <person name="Zhou J."/>
            <person name="Deng J."/>
            <person name="Jiang H."/>
            <person name="Liu Y."/>
            <person name="Qu J."/>
            <person name="Song X.-Z."/>
            <person name="Zhang L."/>
            <person name="Villasana D."/>
            <person name="Johnson A."/>
            <person name="Liu J."/>
            <person name="Liyanage D."/>
            <person name="Lorensuhewa L."/>
            <person name="Robinson T."/>
            <person name="Song A."/>
            <person name="Song B.-B."/>
            <person name="Dinh H."/>
            <person name="Thornton R."/>
            <person name="Coyle M."/>
            <person name="Francisco L."/>
            <person name="Jackson L."/>
            <person name="Javaid M."/>
            <person name="Korchina V."/>
            <person name="Kovar C."/>
            <person name="Mata R."/>
            <person name="Mathew T."/>
            <person name="Ngo R."/>
            <person name="Nguyen L."/>
            <person name="Nguyen N."/>
            <person name="Okwuonu G."/>
            <person name="Ongeri F."/>
            <person name="Pham C."/>
            <person name="Simmons D."/>
            <person name="Wilczek-Boney K."/>
            <person name="Hale W."/>
            <person name="Jakkamsetti A."/>
            <person name="Pham P."/>
            <person name="Ruth R."/>
            <person name="San Lucas F."/>
            <person name="Warren J."/>
            <person name="Zhang J."/>
            <person name="Zhao Z."/>
            <person name="Zhou C."/>
            <person name="Zhu D."/>
            <person name="Lee S."/>
            <person name="Bess C."/>
            <person name="Blankenburg K."/>
            <person name="Forbes L."/>
            <person name="Fu Q."/>
            <person name="Gubbala S."/>
            <person name="Hirani K."/>
            <person name="Jayaseelan J.C."/>
            <person name="Lara F."/>
            <person name="Munidasa M."/>
            <person name="Palculict T."/>
            <person name="Patil S."/>
            <person name="Pu L.-L."/>
            <person name="Saada N."/>
            <person name="Tang L."/>
            <person name="Weissenberger G."/>
            <person name="Zhu Y."/>
            <person name="Hemphill L."/>
            <person name="Shang Y."/>
            <person name="Youmans B."/>
            <person name="Ayvaz T."/>
            <person name="Ross M."/>
            <person name="Santibanez J."/>
            <person name="Aqrawi P."/>
            <person name="Gross S."/>
            <person name="Joshi V."/>
            <person name="Fowler G."/>
            <person name="Nazareth L."/>
            <person name="Reid J."/>
            <person name="Worley K."/>
            <person name="Petrosino J."/>
            <person name="Highlander S."/>
            <person name="Gibbs R."/>
        </authorList>
    </citation>
    <scope>NUCLEOTIDE SEQUENCE [LARGE SCALE GENOMIC DNA]</scope>
    <source>
        <strain evidence="3">DSM 20601</strain>
    </source>
</reference>
<dbReference type="PANTHER" id="PTHR36113:SF6">
    <property type="entry name" value="FOSFOMYCIN RESISTANCE PROTEIN FOSX"/>
    <property type="match status" value="1"/>
</dbReference>
<dbReference type="AlphaFoldDB" id="D7V0U8"/>
<dbReference type="eggNOG" id="COG0346">
    <property type="taxonomic scope" value="Bacteria"/>
</dbReference>
<dbReference type="InterPro" id="IPR004360">
    <property type="entry name" value="Glyas_Fos-R_dOase_dom"/>
</dbReference>
<name>D7V0U8_LISGR</name>
<dbReference type="HOGENOM" id="CLU_046006_9_0_9"/>
<evidence type="ECO:0000313" key="4">
    <source>
        <dbReference type="Proteomes" id="UP000010119"/>
    </source>
</evidence>
<evidence type="ECO:0000313" key="3">
    <source>
        <dbReference type="EMBL" id="EFI83180.1"/>
    </source>
</evidence>
<dbReference type="InterPro" id="IPR037523">
    <property type="entry name" value="VOC_core"/>
</dbReference>
<gene>
    <name evidence="3" type="ORF">HMPREF0556_11865</name>
</gene>
<dbReference type="EMBL" id="ACCR02000005">
    <property type="protein sequence ID" value="EFI83180.1"/>
    <property type="molecule type" value="Genomic_DNA"/>
</dbReference>
<keyword evidence="1" id="KW-0479">Metal-binding</keyword>
<dbReference type="STRING" id="525367.HMPREF0556_11865"/>
<dbReference type="PANTHER" id="PTHR36113">
    <property type="entry name" value="LYASE, PUTATIVE-RELATED-RELATED"/>
    <property type="match status" value="1"/>
</dbReference>
<dbReference type="SUPFAM" id="SSF54593">
    <property type="entry name" value="Glyoxalase/Bleomycin resistance protein/Dihydroxybiphenyl dioxygenase"/>
    <property type="match status" value="1"/>
</dbReference>
<dbReference type="InterPro" id="IPR029068">
    <property type="entry name" value="Glyas_Bleomycin-R_OHBP_Dase"/>
</dbReference>
<accession>D7V0U8</accession>
<dbReference type="Gene3D" id="3.10.180.10">
    <property type="entry name" value="2,3-Dihydroxybiphenyl 1,2-Dioxygenase, domain 1"/>
    <property type="match status" value="1"/>
</dbReference>
<feature type="domain" description="VOC" evidence="2">
    <location>
        <begin position="10"/>
        <end position="136"/>
    </location>
</feature>
<proteinExistence type="predicted"/>
<dbReference type="GO" id="GO:0046872">
    <property type="term" value="F:metal ion binding"/>
    <property type="evidence" value="ECO:0007669"/>
    <property type="project" value="UniProtKB-KW"/>
</dbReference>
<dbReference type="InterPro" id="IPR051332">
    <property type="entry name" value="Fosfomycin_Res_Enzymes"/>
</dbReference>
<evidence type="ECO:0000256" key="1">
    <source>
        <dbReference type="ARBA" id="ARBA00022723"/>
    </source>
</evidence>
<dbReference type="Proteomes" id="UP000010119">
    <property type="component" value="Unassembled WGS sequence"/>
</dbReference>
<organism evidence="3 4">
    <name type="scientific">Listeria grayi DSM 20601</name>
    <dbReference type="NCBI Taxonomy" id="525367"/>
    <lineage>
        <taxon>Bacteria</taxon>
        <taxon>Bacillati</taxon>
        <taxon>Bacillota</taxon>
        <taxon>Bacilli</taxon>
        <taxon>Bacillales</taxon>
        <taxon>Listeriaceae</taxon>
        <taxon>Listeria</taxon>
    </lineage>
</organism>
<comment type="caution">
    <text evidence="3">The sequence shown here is derived from an EMBL/GenBank/DDBJ whole genome shotgun (WGS) entry which is preliminary data.</text>
</comment>
<evidence type="ECO:0000259" key="2">
    <source>
        <dbReference type="PROSITE" id="PS51819"/>
    </source>
</evidence>
<sequence>MKEGLGMRGTIHHIEFYVKDLAVSRAFYQSLLGKLSYQLYQEWEQGFSFKLGDTYLVFVQVEEPYQKNGYHRKNIGLNHLAFSVDSYREVDELREYLLKHSVPLLYDEKYPFAGGEQHYAVFFEDPDRMKLEVAVRNTELLEGES</sequence>